<organism evidence="2 3">
    <name type="scientific">Erythroxylum novogranatense</name>
    <dbReference type="NCBI Taxonomy" id="1862640"/>
    <lineage>
        <taxon>Eukaryota</taxon>
        <taxon>Viridiplantae</taxon>
        <taxon>Streptophyta</taxon>
        <taxon>Embryophyta</taxon>
        <taxon>Tracheophyta</taxon>
        <taxon>Spermatophyta</taxon>
        <taxon>Magnoliopsida</taxon>
        <taxon>eudicotyledons</taxon>
        <taxon>Gunneridae</taxon>
        <taxon>Pentapetalae</taxon>
        <taxon>rosids</taxon>
        <taxon>fabids</taxon>
        <taxon>Malpighiales</taxon>
        <taxon>Erythroxylaceae</taxon>
        <taxon>Erythroxylum</taxon>
    </lineage>
</organism>
<dbReference type="Proteomes" id="UP001159364">
    <property type="component" value="Linkage Group LG12"/>
</dbReference>
<feature type="region of interest" description="Disordered" evidence="1">
    <location>
        <begin position="125"/>
        <end position="168"/>
    </location>
</feature>
<evidence type="ECO:0000313" key="3">
    <source>
        <dbReference type="Proteomes" id="UP001159364"/>
    </source>
</evidence>
<evidence type="ECO:0000256" key="1">
    <source>
        <dbReference type="SAM" id="MobiDB-lite"/>
    </source>
</evidence>
<gene>
    <name evidence="2" type="ORF">K2173_002986</name>
</gene>
<accession>A0AAV8S8G5</accession>
<dbReference type="EMBL" id="JAIWQS010000012">
    <property type="protein sequence ID" value="KAJ8748349.1"/>
    <property type="molecule type" value="Genomic_DNA"/>
</dbReference>
<feature type="compositionally biased region" description="Polar residues" evidence="1">
    <location>
        <begin position="127"/>
        <end position="137"/>
    </location>
</feature>
<keyword evidence="3" id="KW-1185">Reference proteome</keyword>
<evidence type="ECO:0000313" key="2">
    <source>
        <dbReference type="EMBL" id="KAJ8748349.1"/>
    </source>
</evidence>
<comment type="caution">
    <text evidence="2">The sequence shown here is derived from an EMBL/GenBank/DDBJ whole genome shotgun (WGS) entry which is preliminary data.</text>
</comment>
<reference evidence="2 3" key="1">
    <citation type="submission" date="2021-09" db="EMBL/GenBank/DDBJ databases">
        <title>Genomic insights and catalytic innovation underlie evolution of tropane alkaloids biosynthesis.</title>
        <authorList>
            <person name="Wang Y.-J."/>
            <person name="Tian T."/>
            <person name="Huang J.-P."/>
            <person name="Huang S.-X."/>
        </authorList>
    </citation>
    <scope>NUCLEOTIDE SEQUENCE [LARGE SCALE GENOMIC DNA]</scope>
    <source>
        <strain evidence="2">KIB-2018</strain>
        <tissue evidence="2">Leaf</tissue>
    </source>
</reference>
<proteinExistence type="predicted"/>
<sequence>MQKETRYQPPGICQRLINFFMNAIVARGLKRITWGQAATQVPGADPATQGAASGLNDEEKTFHEAQGCLGDDLDYDEIQVHFIRNEEELDHWVPVDKTPFTEGDESQLVDGKAAMNRNRVVRVKGGVTNQSKASQESAARRGKALTEPNMTTSGSDRKKSVSIRDGGTVEDRVKDKGKSIASDRLAIAKEPKKPRERIPRHLFSVASNINEKSDEFIKSRKEAMKRNFSMEPRKG</sequence>
<protein>
    <submittedName>
        <fullName evidence="2">Uncharacterized protein</fullName>
    </submittedName>
</protein>
<name>A0AAV8S8G5_9ROSI</name>
<dbReference type="AlphaFoldDB" id="A0AAV8S8G5"/>